<dbReference type="Pfam" id="PF00069">
    <property type="entry name" value="Pkinase"/>
    <property type="match status" value="1"/>
</dbReference>
<dbReference type="PROSITE" id="PS00107">
    <property type="entry name" value="PROTEIN_KINASE_ATP"/>
    <property type="match status" value="1"/>
</dbReference>
<dbReference type="FunFam" id="1.10.510.10:FF:000021">
    <property type="entry name" value="Serine/threonine protein kinase"/>
    <property type="match status" value="1"/>
</dbReference>
<comment type="subcellular location">
    <subcellularLocation>
        <location evidence="1">Cell membrane</location>
        <topology evidence="1">Single-pass membrane protein</topology>
    </subcellularLocation>
</comment>
<evidence type="ECO:0000256" key="4">
    <source>
        <dbReference type="ARBA" id="ARBA00022527"/>
    </source>
</evidence>
<evidence type="ECO:0000256" key="7">
    <source>
        <dbReference type="ARBA" id="ARBA00022737"/>
    </source>
</evidence>
<dbReference type="SUPFAM" id="SSF101898">
    <property type="entry name" value="NHL repeat"/>
    <property type="match status" value="1"/>
</dbReference>
<evidence type="ECO:0000256" key="2">
    <source>
        <dbReference type="ARBA" id="ARBA00012513"/>
    </source>
</evidence>
<dbReference type="Pfam" id="PF01436">
    <property type="entry name" value="NHL"/>
    <property type="match status" value="3"/>
</dbReference>
<dbReference type="InterPro" id="IPR011009">
    <property type="entry name" value="Kinase-like_dom_sf"/>
</dbReference>
<evidence type="ECO:0000256" key="11">
    <source>
        <dbReference type="ARBA" id="ARBA00022989"/>
    </source>
</evidence>
<protein>
    <recommendedName>
        <fullName evidence="2">non-specific serine/threonine protein kinase</fullName>
        <ecNumber evidence="2">2.7.11.1</ecNumber>
    </recommendedName>
</protein>
<organism evidence="18 19">
    <name type="scientific">Mycolicibacterium hodleri</name>
    <dbReference type="NCBI Taxonomy" id="49897"/>
    <lineage>
        <taxon>Bacteria</taxon>
        <taxon>Bacillati</taxon>
        <taxon>Actinomycetota</taxon>
        <taxon>Actinomycetes</taxon>
        <taxon>Mycobacteriales</taxon>
        <taxon>Mycobacteriaceae</taxon>
        <taxon>Mycolicibacterium</taxon>
    </lineage>
</organism>
<dbReference type="PROSITE" id="PS50011">
    <property type="entry name" value="PROTEIN_KINASE_DOM"/>
    <property type="match status" value="1"/>
</dbReference>
<dbReference type="InterPro" id="IPR035016">
    <property type="entry name" value="NHL_PKND"/>
</dbReference>
<keyword evidence="5" id="KW-0808">Transferase</keyword>
<dbReference type="Proteomes" id="UP000320095">
    <property type="component" value="Unassembled WGS sequence"/>
</dbReference>
<dbReference type="GO" id="GO:0005524">
    <property type="term" value="F:ATP binding"/>
    <property type="evidence" value="ECO:0007669"/>
    <property type="project" value="UniProtKB-UniRule"/>
</dbReference>
<dbReference type="InterPro" id="IPR008271">
    <property type="entry name" value="Ser/Thr_kinase_AS"/>
</dbReference>
<keyword evidence="8 14" id="KW-0547">Nucleotide-binding</keyword>
<evidence type="ECO:0000256" key="6">
    <source>
        <dbReference type="ARBA" id="ARBA00022692"/>
    </source>
</evidence>
<dbReference type="PROSITE" id="PS00108">
    <property type="entry name" value="PROTEIN_KINASE_ST"/>
    <property type="match status" value="1"/>
</dbReference>
<evidence type="ECO:0000256" key="14">
    <source>
        <dbReference type="PROSITE-ProRule" id="PRU10141"/>
    </source>
</evidence>
<dbReference type="InterPro" id="IPR000719">
    <property type="entry name" value="Prot_kinase_dom"/>
</dbReference>
<dbReference type="EC" id="2.7.11.1" evidence="2"/>
<dbReference type="InterPro" id="IPR001258">
    <property type="entry name" value="NHL_repeat"/>
</dbReference>
<dbReference type="GO" id="GO:0004674">
    <property type="term" value="F:protein serine/threonine kinase activity"/>
    <property type="evidence" value="ECO:0007669"/>
    <property type="project" value="UniProtKB-KW"/>
</dbReference>
<dbReference type="Gene3D" id="2.40.10.500">
    <property type="match status" value="3"/>
</dbReference>
<dbReference type="GO" id="GO:0005886">
    <property type="term" value="C:plasma membrane"/>
    <property type="evidence" value="ECO:0007669"/>
    <property type="project" value="UniProtKB-SubCell"/>
</dbReference>
<dbReference type="CDD" id="cd14014">
    <property type="entry name" value="STKc_PknB_like"/>
    <property type="match status" value="1"/>
</dbReference>
<proteinExistence type="predicted"/>
<evidence type="ECO:0000256" key="13">
    <source>
        <dbReference type="PROSITE-ProRule" id="PRU00504"/>
    </source>
</evidence>
<feature type="repeat" description="NHL" evidence="13">
    <location>
        <begin position="532"/>
        <end position="573"/>
    </location>
</feature>
<evidence type="ECO:0000256" key="9">
    <source>
        <dbReference type="ARBA" id="ARBA00022777"/>
    </source>
</evidence>
<gene>
    <name evidence="18" type="ORF">EAH80_04835</name>
</gene>
<feature type="repeat" description="NHL" evidence="13">
    <location>
        <begin position="417"/>
        <end position="447"/>
    </location>
</feature>
<comment type="caution">
    <text evidence="18">The sequence shown here is derived from an EMBL/GenBank/DDBJ whole genome shotgun (WGS) entry which is preliminary data.</text>
</comment>
<accession>A0A502EL07</accession>
<keyword evidence="19" id="KW-1185">Reference proteome</keyword>
<evidence type="ECO:0000313" key="19">
    <source>
        <dbReference type="Proteomes" id="UP000320095"/>
    </source>
</evidence>
<sequence length="616" mass="63834">MDDTVIDGGDATAGEDSSDGVDDTSGAVPTETFGRYGLLSLLGAGGMGQVWRARDSQTNRVVALKVLPEHSADDDESRERFRRECEAVAQLTEPHIIPIHDFGDVDGRLFLNMRLVDGRDLRTLIKQEGALPPMRAVAIIVQVAGALQAAHDVGLVHRDVKPSNILVCVNDFAYLIDFGIAHASGDATLTKAGETIGTAVYMAPEAIGAAVKTHSRVDVYALTCVLYECLTGQPPFTSEVGMQGLIAHHLHTPPPQPSVTRSEVPIAFDAVIATGMAKNPDDRFDSVQDLAAAARAALEDHPTLPTTEAVGSHARQRIHLSRKAIALLVASIAAVAVVVAGVVIIGRHASDSSSPAASPVGQGYSSQIALPFPEIRVAGGVAVDPAGTAYVTAIGTDRVMRLEVGATAATQLPISGLKNPQDVAVDAKGDVYVTDSSNDRVVWLPAGARAAATLPFTGLNDPRGIIASPAGDVYVVDRGNDRVLFLAAGATTAITLPFTGLNDPRGVAVDASGGVDVTDTGNNRVMRLAPGSTVAQALPFTGLNDPHGVAIDAKGTVYVTDRGNAGIVELRPGATAAIPLPFSGLNDPQGVAVDGAGNLYVTDMGPHPVVKLIASQ</sequence>
<dbReference type="RefSeq" id="WP_140688330.1">
    <property type="nucleotide sequence ID" value="NZ_RCZG01000001.1"/>
</dbReference>
<keyword evidence="9 18" id="KW-0418">Kinase</keyword>
<feature type="transmembrane region" description="Helical" evidence="16">
    <location>
        <begin position="324"/>
        <end position="345"/>
    </location>
</feature>
<dbReference type="SMART" id="SM00220">
    <property type="entry name" value="S_TKc"/>
    <property type="match status" value="1"/>
</dbReference>
<feature type="region of interest" description="Disordered" evidence="15">
    <location>
        <begin position="1"/>
        <end position="27"/>
    </location>
</feature>
<evidence type="ECO:0000256" key="15">
    <source>
        <dbReference type="SAM" id="MobiDB-lite"/>
    </source>
</evidence>
<dbReference type="SUPFAM" id="SSF56112">
    <property type="entry name" value="Protein kinase-like (PK-like)"/>
    <property type="match status" value="1"/>
</dbReference>
<keyword evidence="3" id="KW-1003">Cell membrane</keyword>
<feature type="repeat" description="NHL" evidence="13">
    <location>
        <begin position="495"/>
        <end position="531"/>
    </location>
</feature>
<keyword evidence="11 16" id="KW-1133">Transmembrane helix</keyword>
<name>A0A502EL07_9MYCO</name>
<dbReference type="PROSITE" id="PS51125">
    <property type="entry name" value="NHL"/>
    <property type="match status" value="4"/>
</dbReference>
<keyword evidence="10 14" id="KW-0067">ATP-binding</keyword>
<evidence type="ECO:0000259" key="17">
    <source>
        <dbReference type="PROSITE" id="PS50011"/>
    </source>
</evidence>
<feature type="binding site" evidence="14">
    <location>
        <position position="65"/>
    </location>
    <ligand>
        <name>ATP</name>
        <dbReference type="ChEBI" id="CHEBI:30616"/>
    </ligand>
</feature>
<evidence type="ECO:0000256" key="10">
    <source>
        <dbReference type="ARBA" id="ARBA00022840"/>
    </source>
</evidence>
<dbReference type="Gene3D" id="1.10.510.10">
    <property type="entry name" value="Transferase(Phosphotransferase) domain 1"/>
    <property type="match status" value="1"/>
</dbReference>
<dbReference type="CDD" id="cd14952">
    <property type="entry name" value="NHL_PKND_like"/>
    <property type="match status" value="1"/>
</dbReference>
<evidence type="ECO:0000256" key="1">
    <source>
        <dbReference type="ARBA" id="ARBA00004162"/>
    </source>
</evidence>
<dbReference type="InterPro" id="IPR017441">
    <property type="entry name" value="Protein_kinase_ATP_BS"/>
</dbReference>
<dbReference type="PANTHER" id="PTHR43289">
    <property type="entry name" value="MITOGEN-ACTIVATED PROTEIN KINASE KINASE KINASE 20-RELATED"/>
    <property type="match status" value="1"/>
</dbReference>
<dbReference type="OrthoDB" id="9762169at2"/>
<evidence type="ECO:0000256" key="12">
    <source>
        <dbReference type="ARBA" id="ARBA00023136"/>
    </source>
</evidence>
<dbReference type="EMBL" id="RCZG01000001">
    <property type="protein sequence ID" value="TPG37166.1"/>
    <property type="molecule type" value="Genomic_DNA"/>
</dbReference>
<keyword evidence="4 18" id="KW-0723">Serine/threonine-protein kinase</keyword>
<keyword evidence="7" id="KW-0677">Repeat</keyword>
<evidence type="ECO:0000256" key="16">
    <source>
        <dbReference type="SAM" id="Phobius"/>
    </source>
</evidence>
<dbReference type="AlphaFoldDB" id="A0A502EL07"/>
<keyword evidence="6 16" id="KW-0812">Transmembrane</keyword>
<feature type="domain" description="Protein kinase" evidence="17">
    <location>
        <begin position="36"/>
        <end position="304"/>
    </location>
</feature>
<keyword evidence="12 16" id="KW-0472">Membrane</keyword>
<reference evidence="18 19" key="1">
    <citation type="journal article" date="2019" name="Environ. Microbiol.">
        <title>Species interactions and distinct microbial communities in high Arctic permafrost affected cryosols are associated with the CH4 and CO2 gas fluxes.</title>
        <authorList>
            <person name="Altshuler I."/>
            <person name="Hamel J."/>
            <person name="Turney S."/>
            <person name="Magnuson E."/>
            <person name="Levesque R."/>
            <person name="Greer C."/>
            <person name="Whyte L.G."/>
        </authorList>
    </citation>
    <scope>NUCLEOTIDE SEQUENCE [LARGE SCALE GENOMIC DNA]</scope>
    <source>
        <strain evidence="18 19">S5.20</strain>
    </source>
</reference>
<evidence type="ECO:0000256" key="3">
    <source>
        <dbReference type="ARBA" id="ARBA00022475"/>
    </source>
</evidence>
<evidence type="ECO:0000256" key="8">
    <source>
        <dbReference type="ARBA" id="ARBA00022741"/>
    </source>
</evidence>
<dbReference type="PANTHER" id="PTHR43289:SF6">
    <property type="entry name" value="SERINE_THREONINE-PROTEIN KINASE NEKL-3"/>
    <property type="match status" value="1"/>
</dbReference>
<evidence type="ECO:0000256" key="5">
    <source>
        <dbReference type="ARBA" id="ARBA00022679"/>
    </source>
</evidence>
<feature type="repeat" description="NHL" evidence="13">
    <location>
        <begin position="453"/>
        <end position="489"/>
    </location>
</feature>
<dbReference type="GO" id="GO:0080090">
    <property type="term" value="P:regulation of primary metabolic process"/>
    <property type="evidence" value="ECO:0007669"/>
    <property type="project" value="UniProtKB-ARBA"/>
</dbReference>
<evidence type="ECO:0000313" key="18">
    <source>
        <dbReference type="EMBL" id="TPG37166.1"/>
    </source>
</evidence>
<dbReference type="Gene3D" id="3.30.200.20">
    <property type="entry name" value="Phosphorylase Kinase, domain 1"/>
    <property type="match status" value="1"/>
</dbReference>